<sequence>MLYNQIMKTGKIFLIVTLAILLLVGVYFGYGAMKKQAAPGDQILPSQQLTENNTQDDQGLISGKITDLLSLGKSLKCTYTVDEEVNKPGVEGTIMVSGSKMRGDSTIMISGDTGPGIDSHFISMDNTMYTWTSNSPTGIKITIDEKIMSGEDTTGEVPAEAQALQEKMDYKCLPWIADPSVFELPADVEFTDMSELTKNLQAPGDTGNMCAVCNLMETEEQKAECLTNFNCE</sequence>
<keyword evidence="1" id="KW-0812">Transmembrane</keyword>
<accession>A0A0G0Z4J7</accession>
<gene>
    <name evidence="2" type="ORF">UU59_C0001G0056</name>
</gene>
<keyword evidence="1" id="KW-1133">Transmembrane helix</keyword>
<protein>
    <submittedName>
        <fullName evidence="2">Uncharacterized protein</fullName>
    </submittedName>
</protein>
<comment type="caution">
    <text evidence="2">The sequence shown here is derived from an EMBL/GenBank/DDBJ whole genome shotgun (WGS) entry which is preliminary data.</text>
</comment>
<dbReference type="Proteomes" id="UP000034544">
    <property type="component" value="Unassembled WGS sequence"/>
</dbReference>
<dbReference type="EMBL" id="LCBF01000001">
    <property type="protein sequence ID" value="KKS07883.1"/>
    <property type="molecule type" value="Genomic_DNA"/>
</dbReference>
<evidence type="ECO:0000313" key="3">
    <source>
        <dbReference type="Proteomes" id="UP000034544"/>
    </source>
</evidence>
<dbReference type="AlphaFoldDB" id="A0A0G0Z4J7"/>
<feature type="transmembrane region" description="Helical" evidence="1">
    <location>
        <begin position="12"/>
        <end position="30"/>
    </location>
</feature>
<keyword evidence="1" id="KW-0472">Membrane</keyword>
<reference evidence="2 3" key="1">
    <citation type="journal article" date="2015" name="Nature">
        <title>rRNA introns, odd ribosomes, and small enigmatic genomes across a large radiation of phyla.</title>
        <authorList>
            <person name="Brown C.T."/>
            <person name="Hug L.A."/>
            <person name="Thomas B.C."/>
            <person name="Sharon I."/>
            <person name="Castelle C.J."/>
            <person name="Singh A."/>
            <person name="Wilkins M.J."/>
            <person name="Williams K.H."/>
            <person name="Banfield J.F."/>
        </authorList>
    </citation>
    <scope>NUCLEOTIDE SEQUENCE [LARGE SCALE GENOMIC DNA]</scope>
</reference>
<organism evidence="2 3">
    <name type="scientific">candidate division WWE3 bacterium GW2011_GWE1_41_27</name>
    <dbReference type="NCBI Taxonomy" id="1619131"/>
    <lineage>
        <taxon>Bacteria</taxon>
        <taxon>Katanobacteria</taxon>
    </lineage>
</organism>
<evidence type="ECO:0000313" key="2">
    <source>
        <dbReference type="EMBL" id="KKS07883.1"/>
    </source>
</evidence>
<name>A0A0G0Z4J7_UNCKA</name>
<evidence type="ECO:0000256" key="1">
    <source>
        <dbReference type="SAM" id="Phobius"/>
    </source>
</evidence>
<proteinExistence type="predicted"/>